<dbReference type="InterPro" id="IPR041500">
    <property type="entry name" value="RecC_C"/>
</dbReference>
<evidence type="ECO:0000256" key="9">
    <source>
        <dbReference type="ARBA" id="ARBA00023204"/>
    </source>
</evidence>
<gene>
    <name evidence="10" type="primary">recC</name>
    <name evidence="12" type="ORF">CferDRAFT_0734</name>
</gene>
<dbReference type="Proteomes" id="UP000004162">
    <property type="component" value="Unassembled WGS sequence"/>
</dbReference>
<accession>Q0YQY2</accession>
<keyword evidence="5 10" id="KW-0347">Helicase</keyword>
<evidence type="ECO:0000256" key="4">
    <source>
        <dbReference type="ARBA" id="ARBA00022801"/>
    </source>
</evidence>
<sequence length="1071" mass="120149">MPLNLYTSNRMEVLVAALGDTLCRPLTSALQSEMIVLQSRGMQRWLSMELASRFGVWANGHYPFPNAMVTGLFECMQLDQPDSSSFSKEVMTWKIIRLLGEMTELEVFRPLQTYLADDRNGLKCFQLAGKIADTFDQYTLFRSDLLSGWEAMEDSGAGEWQAVLWRKLVDEASGKHRGSLKDEFCRKIRSRQGHVARFPERIALFGISSLPGFYLEMLSAVSEIVDVNLFILSPTKEYWGDIVSRRRVAGMPAAEKALHTEGNPLLASLGTIGRDFSGMVLELNDDAVVEEELYVDPGEDSLLHLVQSDMLNLADTGSDGVRRKVDAADRSVHIHSCHSPLREIEVLHDNLLFMLDELPGLKPRDILVMLTDVEAYSSYISTVFGRSGEGVPALPYTIADRTFLNEGEIASSMLKLLDIEGSRMTAPQLFDLLSTPPVSRRFNLEESGLETIREWIEETNIRWGINESDREARDLPAYRENSWRAGLDRLLLGCAMPESGELFAGILPCEDMEGGAVELLGILAGFIDSIERLAIRIRSARTLEEWQEFFLAMLNEFIKADEESERELAAIHGVVNTISDFGPKSRFTGEVQPAVMLSWLRMNLEQEEHGLGFMTGAITFCSMLPMRSIPFRVIAMLGMNDGAFPRQDRSPGFDFIAREPRRGDRSKRSEDRYLFLETLLSARDRLYLSYVGQSVRDNSEIPPSVLISELLDAIERGFLFSGNERAEKRLVVRHRLQAFNAAYFTKGSPLFSYSRENFQALAGFASAGSSSVPFIDEPIEALSEEHKTVSLDRLIRFYDNPAAFFLSERLGIRFGGSIKPLEEREPFSVGGLDGYYMKQELLDEELQGGNPERLLPIFRARGLLPPARHGEMVFRKMVDEVKAFGGVVRQKTGGGAPLAPLNAELQLGTFRLTGSLERLSTSCRMQVRCASMKPRDQIRSWIEHLVLNVVAPEGYPHESVLVMQDKAKRYRSVQDAPLLLERVLDYFWEGQRDPLPFFPGASLAWAGKYGEDDAIRFEAADTAWSAGYLSSGEGADPAIQRCFGSEPPFTDRFRTIADELLLPMLASGEKA</sequence>
<evidence type="ECO:0000256" key="3">
    <source>
        <dbReference type="ARBA" id="ARBA00022763"/>
    </source>
</evidence>
<comment type="function">
    <text evidence="10">A helicase/nuclease that prepares dsDNA breaks (DSB) for recombinational DNA repair. Binds to DSBs and unwinds DNA via a highly rapid and processive ATP-dependent bidirectional helicase activity. Unwinds dsDNA until it encounters a Chi (crossover hotspot instigator) sequence from the 3' direction. Cuts ssDNA a few nucleotides 3' to the Chi site. The properties and activities of the enzyme are changed at Chi. The Chi-altered holoenzyme produces a long 3'-ssDNA overhang and facilitates RecA-binding to the ssDNA for homologous DNA recombination and repair. Holoenzyme degrades any linearized DNA that is unable to undergo homologous recombination. In the holoenzyme this subunit recognizes the wild-type Chi sequence, and when added to isolated RecB increases its ATP-dependent helicase processivity.</text>
</comment>
<reference evidence="12 13" key="2">
    <citation type="submission" date="2006-07" db="EMBL/GenBank/DDBJ databases">
        <title>Sequencing of the draft genome and assembly of Chlorobium ferroxidans DSM 13031.</title>
        <authorList>
            <consortium name="US DOE Joint Genome Institute (JGI-PGF)"/>
            <person name="Copeland A."/>
            <person name="Lucas S."/>
            <person name="Lapidus A."/>
            <person name="Barry K."/>
            <person name="Glavina del Rio T."/>
            <person name="Dalin E."/>
            <person name="Tice H."/>
            <person name="Bruce D."/>
            <person name="Pitluck S."/>
            <person name="Richardson P."/>
        </authorList>
    </citation>
    <scope>NUCLEOTIDE SEQUENCE [LARGE SCALE GENOMIC DNA]</scope>
    <source>
        <strain evidence="12 13">DSM 13031</strain>
    </source>
</reference>
<feature type="domain" description="RecC C-terminal" evidence="11">
    <location>
        <begin position="787"/>
        <end position="1008"/>
    </location>
</feature>
<evidence type="ECO:0000256" key="10">
    <source>
        <dbReference type="HAMAP-Rule" id="MF_01486"/>
    </source>
</evidence>
<keyword evidence="7 10" id="KW-0067">ATP-binding</keyword>
<evidence type="ECO:0000313" key="13">
    <source>
        <dbReference type="Proteomes" id="UP000004162"/>
    </source>
</evidence>
<keyword evidence="9 10" id="KW-0234">DNA repair</keyword>
<evidence type="ECO:0000313" key="12">
    <source>
        <dbReference type="EMBL" id="EAT58690.1"/>
    </source>
</evidence>
<dbReference type="InterPro" id="IPR027417">
    <property type="entry name" value="P-loop_NTPase"/>
</dbReference>
<evidence type="ECO:0000256" key="5">
    <source>
        <dbReference type="ARBA" id="ARBA00022806"/>
    </source>
</evidence>
<dbReference type="PIRSF" id="PIRSF000980">
    <property type="entry name" value="RecC"/>
    <property type="match status" value="1"/>
</dbReference>
<dbReference type="GO" id="GO:0000724">
    <property type="term" value="P:double-strand break repair via homologous recombination"/>
    <property type="evidence" value="ECO:0007669"/>
    <property type="project" value="UniProtKB-UniRule"/>
</dbReference>
<dbReference type="GO" id="GO:0008854">
    <property type="term" value="F:exodeoxyribonuclease V activity"/>
    <property type="evidence" value="ECO:0007669"/>
    <property type="project" value="InterPro"/>
</dbReference>
<evidence type="ECO:0000256" key="7">
    <source>
        <dbReference type="ARBA" id="ARBA00022840"/>
    </source>
</evidence>
<evidence type="ECO:0000256" key="2">
    <source>
        <dbReference type="ARBA" id="ARBA00022741"/>
    </source>
</evidence>
<keyword evidence="4 10" id="KW-0378">Hydrolase</keyword>
<dbReference type="InterPro" id="IPR011335">
    <property type="entry name" value="Restrct_endonuc-II-like"/>
</dbReference>
<proteinExistence type="inferred from homology"/>
<dbReference type="Gene3D" id="1.10.10.990">
    <property type="match status" value="1"/>
</dbReference>
<comment type="subunit">
    <text evidence="10">Heterotrimer of RecB, RecC and RecD. All subunits contribute to DNA-binding.</text>
</comment>
<dbReference type="HAMAP" id="MF_01486">
    <property type="entry name" value="RecC"/>
    <property type="match status" value="1"/>
</dbReference>
<keyword evidence="8 10" id="KW-0238">DNA-binding</keyword>
<evidence type="ECO:0000256" key="8">
    <source>
        <dbReference type="ARBA" id="ARBA00023125"/>
    </source>
</evidence>
<name>Q0YQY2_9CHLB</name>
<protein>
    <recommendedName>
        <fullName evidence="10">RecBCD enzyme subunit RecC</fullName>
    </recommendedName>
    <alternativeName>
        <fullName evidence="10">Exonuclease V subunit RecC</fullName>
        <shortName evidence="10">ExoV subunit RecC</shortName>
    </alternativeName>
    <alternativeName>
        <fullName evidence="10">Helicase/nuclease RecBCD subunit RecC</fullName>
    </alternativeName>
</protein>
<dbReference type="RefSeq" id="WP_006366642.1">
    <property type="nucleotide sequence ID" value="NZ_AASE01000014.1"/>
</dbReference>
<keyword evidence="2 10" id="KW-0547">Nucleotide-binding</keyword>
<keyword evidence="13" id="KW-1185">Reference proteome</keyword>
<dbReference type="GO" id="GO:0003677">
    <property type="term" value="F:DNA binding"/>
    <property type="evidence" value="ECO:0007669"/>
    <property type="project" value="UniProtKB-UniRule"/>
</dbReference>
<dbReference type="GO" id="GO:0003678">
    <property type="term" value="F:DNA helicase activity"/>
    <property type="evidence" value="ECO:0007669"/>
    <property type="project" value="UniProtKB-UniRule"/>
</dbReference>
<dbReference type="Gene3D" id="1.10.10.160">
    <property type="match status" value="1"/>
</dbReference>
<dbReference type="AlphaFoldDB" id="Q0YQY2"/>
<dbReference type="GO" id="GO:0005524">
    <property type="term" value="F:ATP binding"/>
    <property type="evidence" value="ECO:0007669"/>
    <property type="project" value="UniProtKB-UniRule"/>
</dbReference>
<dbReference type="NCBIfam" id="TIGR01450">
    <property type="entry name" value="recC"/>
    <property type="match status" value="1"/>
</dbReference>
<dbReference type="Pfam" id="PF17946">
    <property type="entry name" value="RecC_C"/>
    <property type="match status" value="1"/>
</dbReference>
<comment type="similarity">
    <text evidence="10">Belongs to the RecC family.</text>
</comment>
<reference evidence="12 13" key="1">
    <citation type="submission" date="2006-07" db="EMBL/GenBank/DDBJ databases">
        <title>Annotation of the draft genome assembly of Chlorobium ferroxidans DSM 13031.</title>
        <authorList>
            <consortium name="US DOE Joint Genome Institute (JGI-ORNL)"/>
            <person name="Larimer F."/>
            <person name="Land M."/>
            <person name="Hauser L."/>
        </authorList>
    </citation>
    <scope>NUCLEOTIDE SEQUENCE [LARGE SCALE GENOMIC DNA]</scope>
    <source>
        <strain evidence="12 13">DSM 13031</strain>
    </source>
</reference>
<dbReference type="PANTHER" id="PTHR30591">
    <property type="entry name" value="RECBCD ENZYME SUBUNIT RECC"/>
    <property type="match status" value="1"/>
</dbReference>
<dbReference type="InterPro" id="IPR006697">
    <property type="entry name" value="RecC"/>
</dbReference>
<dbReference type="Gene3D" id="3.40.50.300">
    <property type="entry name" value="P-loop containing nucleotide triphosphate hydrolases"/>
    <property type="match status" value="2"/>
</dbReference>
<dbReference type="EMBL" id="AASE01000014">
    <property type="protein sequence ID" value="EAT58690.1"/>
    <property type="molecule type" value="Genomic_DNA"/>
</dbReference>
<dbReference type="InterPro" id="IPR013986">
    <property type="entry name" value="DExx_box_DNA_helicase_dom_sf"/>
</dbReference>
<organism evidence="12 13">
    <name type="scientific">Chlorobium ferrooxidans DSM 13031</name>
    <dbReference type="NCBI Taxonomy" id="377431"/>
    <lineage>
        <taxon>Bacteria</taxon>
        <taxon>Pseudomonadati</taxon>
        <taxon>Chlorobiota</taxon>
        <taxon>Chlorobiia</taxon>
        <taxon>Chlorobiales</taxon>
        <taxon>Chlorobiaceae</taxon>
        <taxon>Chlorobium/Pelodictyon group</taxon>
        <taxon>Chlorobium</taxon>
    </lineage>
</organism>
<evidence type="ECO:0000256" key="1">
    <source>
        <dbReference type="ARBA" id="ARBA00022722"/>
    </source>
</evidence>
<dbReference type="Gene3D" id="3.40.50.10930">
    <property type="match status" value="1"/>
</dbReference>
<comment type="miscellaneous">
    <text evidence="10">In the RecBCD complex, RecB has a slow 3'-5' helicase, an exonuclease activity and loads RecA onto ssDNA, RecD has a fast 5'-3' helicase activity, while RecC stimulates the ATPase and processivity of the RecB helicase and contributes to recognition of the Chi site.</text>
</comment>
<dbReference type="OrthoDB" id="9762834at2"/>
<dbReference type="SUPFAM" id="SSF52980">
    <property type="entry name" value="Restriction endonuclease-like"/>
    <property type="match status" value="1"/>
</dbReference>
<dbReference type="PANTHER" id="PTHR30591:SF1">
    <property type="entry name" value="RECBCD ENZYME SUBUNIT RECC"/>
    <property type="match status" value="1"/>
</dbReference>
<keyword evidence="6 10" id="KW-0269">Exonuclease</keyword>
<comment type="caution">
    <text evidence="12">The sequence shown here is derived from an EMBL/GenBank/DDBJ whole genome shotgun (WGS) entry which is preliminary data.</text>
</comment>
<evidence type="ECO:0000259" key="11">
    <source>
        <dbReference type="Pfam" id="PF17946"/>
    </source>
</evidence>
<evidence type="ECO:0000256" key="6">
    <source>
        <dbReference type="ARBA" id="ARBA00022839"/>
    </source>
</evidence>
<keyword evidence="3 10" id="KW-0227">DNA damage</keyword>
<dbReference type="Pfam" id="PF04257">
    <property type="entry name" value="Exonuc_V_gamma"/>
    <property type="match status" value="1"/>
</dbReference>
<keyword evidence="1 10" id="KW-0540">Nuclease</keyword>
<dbReference type="GO" id="GO:0009338">
    <property type="term" value="C:exodeoxyribonuclease V complex"/>
    <property type="evidence" value="ECO:0007669"/>
    <property type="project" value="InterPro"/>
</dbReference>
<dbReference type="SUPFAM" id="SSF52540">
    <property type="entry name" value="P-loop containing nucleoside triphosphate hydrolases"/>
    <property type="match status" value="2"/>
</dbReference>